<dbReference type="AlphaFoldDB" id="A0AAV3QTP6"/>
<gene>
    <name evidence="1" type="ORF">LIER_21243</name>
</gene>
<name>A0AAV3QTP6_LITER</name>
<comment type="caution">
    <text evidence="1">The sequence shown here is derived from an EMBL/GenBank/DDBJ whole genome shotgun (WGS) entry which is preliminary data.</text>
</comment>
<evidence type="ECO:0000313" key="2">
    <source>
        <dbReference type="Proteomes" id="UP001454036"/>
    </source>
</evidence>
<keyword evidence="2" id="KW-1185">Reference proteome</keyword>
<accession>A0AAV3QTP6</accession>
<organism evidence="1 2">
    <name type="scientific">Lithospermum erythrorhizon</name>
    <name type="common">Purple gromwell</name>
    <name type="synonym">Lithospermum officinale var. erythrorhizon</name>
    <dbReference type="NCBI Taxonomy" id="34254"/>
    <lineage>
        <taxon>Eukaryota</taxon>
        <taxon>Viridiplantae</taxon>
        <taxon>Streptophyta</taxon>
        <taxon>Embryophyta</taxon>
        <taxon>Tracheophyta</taxon>
        <taxon>Spermatophyta</taxon>
        <taxon>Magnoliopsida</taxon>
        <taxon>eudicotyledons</taxon>
        <taxon>Gunneridae</taxon>
        <taxon>Pentapetalae</taxon>
        <taxon>asterids</taxon>
        <taxon>lamiids</taxon>
        <taxon>Boraginales</taxon>
        <taxon>Boraginaceae</taxon>
        <taxon>Boraginoideae</taxon>
        <taxon>Lithospermeae</taxon>
        <taxon>Lithospermum</taxon>
    </lineage>
</organism>
<proteinExistence type="predicted"/>
<protein>
    <submittedName>
        <fullName evidence="1">Uncharacterized protein</fullName>
    </submittedName>
</protein>
<evidence type="ECO:0000313" key="1">
    <source>
        <dbReference type="EMBL" id="GAA0165978.1"/>
    </source>
</evidence>
<sequence>MENRYIALLCSESLHAKASFNSVPPLPRWRLSCWNDVGSVAILPASDGNLGPLTAAQLQQEDNDESQEDKNKSVATQTRTIGIIYPVQLVEEGMRAASLEENGDRKTVEGRVIAKLP</sequence>
<reference evidence="1 2" key="1">
    <citation type="submission" date="2024-01" db="EMBL/GenBank/DDBJ databases">
        <title>The complete chloroplast genome sequence of Lithospermum erythrorhizon: insights into the phylogenetic relationship among Boraginaceae species and the maternal lineages of purple gromwells.</title>
        <authorList>
            <person name="Okada T."/>
            <person name="Watanabe K."/>
        </authorList>
    </citation>
    <scope>NUCLEOTIDE SEQUENCE [LARGE SCALE GENOMIC DNA]</scope>
</reference>
<dbReference type="EMBL" id="BAABME010005558">
    <property type="protein sequence ID" value="GAA0165978.1"/>
    <property type="molecule type" value="Genomic_DNA"/>
</dbReference>
<dbReference type="Proteomes" id="UP001454036">
    <property type="component" value="Unassembled WGS sequence"/>
</dbReference>